<evidence type="ECO:0000256" key="4">
    <source>
        <dbReference type="ARBA" id="ARBA00011209"/>
    </source>
</evidence>
<feature type="domain" description="FDX-ACB" evidence="21">
    <location>
        <begin position="697"/>
        <end position="790"/>
    </location>
</feature>
<dbReference type="AlphaFoldDB" id="D9I395"/>
<dbReference type="InterPro" id="IPR004532">
    <property type="entry name" value="Phe-tRNA-ligase_IIc_bsu_bact"/>
</dbReference>
<evidence type="ECO:0000256" key="9">
    <source>
        <dbReference type="ARBA" id="ARBA00022598"/>
    </source>
</evidence>
<dbReference type="NCBIfam" id="TIGR00472">
    <property type="entry name" value="pheT_bact"/>
    <property type="match status" value="1"/>
</dbReference>
<dbReference type="GO" id="GO:0006432">
    <property type="term" value="P:phenylalanyl-tRNA aminoacylation"/>
    <property type="evidence" value="ECO:0007669"/>
    <property type="project" value="InterPro"/>
</dbReference>
<dbReference type="PROSITE" id="PS51483">
    <property type="entry name" value="B5"/>
    <property type="match status" value="1"/>
</dbReference>
<dbReference type="SUPFAM" id="SSF46955">
    <property type="entry name" value="Putative DNA-binding domain"/>
    <property type="match status" value="1"/>
</dbReference>
<evidence type="ECO:0000259" key="22">
    <source>
        <dbReference type="PROSITE" id="PS51483"/>
    </source>
</evidence>
<dbReference type="GO" id="GO:0005524">
    <property type="term" value="F:ATP binding"/>
    <property type="evidence" value="ECO:0007669"/>
    <property type="project" value="UniProtKB-KW"/>
</dbReference>
<keyword evidence="13" id="KW-0460">Magnesium</keyword>
<dbReference type="SUPFAM" id="SSF50249">
    <property type="entry name" value="Nucleic acid-binding proteins"/>
    <property type="match status" value="1"/>
</dbReference>
<dbReference type="InterPro" id="IPR002547">
    <property type="entry name" value="tRNA-bd_dom"/>
</dbReference>
<comment type="cofactor">
    <cofactor evidence="1">
        <name>Mg(2+)</name>
        <dbReference type="ChEBI" id="CHEBI:18420"/>
    </cofactor>
</comment>
<dbReference type="GO" id="GO:0000049">
    <property type="term" value="F:tRNA binding"/>
    <property type="evidence" value="ECO:0007669"/>
    <property type="project" value="UniProtKB-UniRule"/>
</dbReference>
<dbReference type="SUPFAM" id="SSF56037">
    <property type="entry name" value="PheT/TilS domain"/>
    <property type="match status" value="1"/>
</dbReference>
<dbReference type="SMART" id="SM00874">
    <property type="entry name" value="B5"/>
    <property type="match status" value="1"/>
</dbReference>
<keyword evidence="7" id="KW-0963">Cytoplasm</keyword>
<dbReference type="Gene3D" id="3.30.930.10">
    <property type="entry name" value="Bira Bifunctional Protein, Domain 2"/>
    <property type="match status" value="1"/>
</dbReference>
<dbReference type="InterPro" id="IPR045864">
    <property type="entry name" value="aa-tRNA-synth_II/BPL/LPL"/>
</dbReference>
<dbReference type="InterPro" id="IPR045060">
    <property type="entry name" value="Phe-tRNA-ligase_IIc_bsu"/>
</dbReference>
<evidence type="ECO:0000256" key="2">
    <source>
        <dbReference type="ARBA" id="ARBA00004496"/>
    </source>
</evidence>
<dbReference type="EMBL" id="HM072478">
    <property type="protein sequence ID" value="ADI50073.1"/>
    <property type="molecule type" value="Genomic_DNA"/>
</dbReference>
<dbReference type="InterPro" id="IPR012340">
    <property type="entry name" value="NA-bd_OB-fold"/>
</dbReference>
<dbReference type="PANTHER" id="PTHR10947:SF0">
    <property type="entry name" value="PHENYLALANINE--TRNA LIGASE BETA SUBUNIT"/>
    <property type="match status" value="1"/>
</dbReference>
<dbReference type="Gene3D" id="3.30.70.380">
    <property type="entry name" value="Ferrodoxin-fold anticodon-binding domain"/>
    <property type="match status" value="1"/>
</dbReference>
<keyword evidence="12" id="KW-0067">ATP-binding</keyword>
<keyword evidence="15" id="KW-0648">Protein biosynthesis</keyword>
<dbReference type="SUPFAM" id="SSF54991">
    <property type="entry name" value="Anticodon-binding domain of PheRS"/>
    <property type="match status" value="1"/>
</dbReference>
<organism evidence="23">
    <name type="scientific">Candidatus Odyssella thessalonicensis</name>
    <dbReference type="NCBI Taxonomy" id="84647"/>
    <lineage>
        <taxon>Bacteria</taxon>
        <taxon>Pseudomonadati</taxon>
        <taxon>Pseudomonadota</taxon>
        <taxon>Alphaproteobacteria</taxon>
        <taxon>Holosporales</taxon>
        <taxon>Candidatus Paracaedibacteraceae</taxon>
        <taxon>Candidatus Odyssella</taxon>
    </lineage>
</organism>
<keyword evidence="11" id="KW-0547">Nucleotide-binding</keyword>
<dbReference type="PROSITE" id="PS50886">
    <property type="entry name" value="TRBD"/>
    <property type="match status" value="1"/>
</dbReference>
<dbReference type="GO" id="GO:0004826">
    <property type="term" value="F:phenylalanine-tRNA ligase activity"/>
    <property type="evidence" value="ECO:0007669"/>
    <property type="project" value="UniProtKB-EC"/>
</dbReference>
<dbReference type="Gene3D" id="2.40.50.140">
    <property type="entry name" value="Nucleic acid-binding proteins"/>
    <property type="match status" value="1"/>
</dbReference>
<dbReference type="InterPro" id="IPR009061">
    <property type="entry name" value="DNA-bd_dom_put_sf"/>
</dbReference>
<dbReference type="GO" id="GO:0009328">
    <property type="term" value="C:phenylalanine-tRNA ligase complex"/>
    <property type="evidence" value="ECO:0007669"/>
    <property type="project" value="TreeGrafter"/>
</dbReference>
<evidence type="ECO:0000256" key="10">
    <source>
        <dbReference type="ARBA" id="ARBA00022723"/>
    </source>
</evidence>
<dbReference type="CDD" id="cd00769">
    <property type="entry name" value="PheRS_beta_core"/>
    <property type="match status" value="1"/>
</dbReference>
<feature type="domain" description="TRNA-binding" evidence="20">
    <location>
        <begin position="39"/>
        <end position="149"/>
    </location>
</feature>
<evidence type="ECO:0000256" key="11">
    <source>
        <dbReference type="ARBA" id="ARBA00022741"/>
    </source>
</evidence>
<evidence type="ECO:0000256" key="13">
    <source>
        <dbReference type="ARBA" id="ARBA00022842"/>
    </source>
</evidence>
<evidence type="ECO:0000256" key="15">
    <source>
        <dbReference type="ARBA" id="ARBA00022917"/>
    </source>
</evidence>
<comment type="subcellular location">
    <subcellularLocation>
        <location evidence="2">Cytoplasm</location>
    </subcellularLocation>
</comment>
<dbReference type="InterPro" id="IPR005146">
    <property type="entry name" value="B3/B4_tRNA-bd"/>
</dbReference>
<dbReference type="InterPro" id="IPR005121">
    <property type="entry name" value="Fdx_antiC-bd"/>
</dbReference>
<evidence type="ECO:0000259" key="21">
    <source>
        <dbReference type="PROSITE" id="PS51447"/>
    </source>
</evidence>
<feature type="domain" description="B5" evidence="22">
    <location>
        <begin position="405"/>
        <end position="480"/>
    </location>
</feature>
<dbReference type="SMART" id="SM00873">
    <property type="entry name" value="B3_4"/>
    <property type="match status" value="1"/>
</dbReference>
<comment type="subunit">
    <text evidence="4">Tetramer of two alpha and two beta subunits.</text>
</comment>
<comment type="catalytic activity">
    <reaction evidence="18">
        <text>tRNA(Phe) + L-phenylalanine + ATP = L-phenylalanyl-tRNA(Phe) + AMP + diphosphate + H(+)</text>
        <dbReference type="Rhea" id="RHEA:19413"/>
        <dbReference type="Rhea" id="RHEA-COMP:9668"/>
        <dbReference type="Rhea" id="RHEA-COMP:9699"/>
        <dbReference type="ChEBI" id="CHEBI:15378"/>
        <dbReference type="ChEBI" id="CHEBI:30616"/>
        <dbReference type="ChEBI" id="CHEBI:33019"/>
        <dbReference type="ChEBI" id="CHEBI:58095"/>
        <dbReference type="ChEBI" id="CHEBI:78442"/>
        <dbReference type="ChEBI" id="CHEBI:78531"/>
        <dbReference type="ChEBI" id="CHEBI:456215"/>
        <dbReference type="EC" id="6.1.1.20"/>
    </reaction>
</comment>
<evidence type="ECO:0000313" key="23">
    <source>
        <dbReference type="EMBL" id="ADI50073.1"/>
    </source>
</evidence>
<keyword evidence="10" id="KW-0479">Metal-binding</keyword>
<dbReference type="Gene3D" id="3.30.56.10">
    <property type="match status" value="2"/>
</dbReference>
<sequence>MKFTLSWLKDHLDTSASLNEICDKLVNLGLEVENIENPAEKLKGFVVAHVVKREQHPNADRLSLCVIDDGSGQQLQVVCGAPNVRQGLKIAFAREGTVIPITGQALKKGVIRDVESQGMICSARELMIGENHDGIMELDSALVPGQDLATALKLDDPVIELSITPNRADCFGVRGIARDLAAAGLGTLKTLDYRPFVGTFDSPITVAIEASDICPEFKGVYIRNVKNGTAPDFIKHRLEAVGQNIINALVDITNYIAIDLGRPLHVFDAQKLPALLTVGEAQGGEAFEALNGKPYSLPAGAAKITANDEVISLGGIMGGSTTGATLETTDVLLECAHWDPIKTALAGQKLQLLSEARTRFERGVDPHSVDLGINAGVQLILQCCGGQPSHVVTATHKNVAPANYTLKAPITLTHAKLTSLGGLSISLEEAGDILSRLGFEVVTASTELTVTPPSFRFDIEGPADLVEEILRIAGYDNVPPVSLPQIKIQPKLPRKAEVVRQLLASRGLQECYTWSFLSEAKAQLFGGQAPHLSVENPISVELKVMRPSILPNLIDAAVRNHNRGLENCRFYEIAAQYSGKGEQLMASGLRTHHLHERDWQSSPRSVNVFDAKADALAVLAATGLSATSYQVEQGGPSYYHPGRCGTIRQGNRVLGYFGEVHPRILKALEADFPVVGFEVFLEMLPEIKLKKTMANFSNLQPVTRDFAFVIDQETPAEKLVTAIQKVDKILIKSVNIFDVYAGANIEAGKKSIAIEVRLEPTKATLTDAEIHELSDKIIAHVGKTVGGKIR</sequence>
<dbReference type="InterPro" id="IPR020825">
    <property type="entry name" value="Phe-tRNA_synthase-like_B3/B4"/>
</dbReference>
<evidence type="ECO:0000256" key="18">
    <source>
        <dbReference type="ARBA" id="ARBA00049255"/>
    </source>
</evidence>
<evidence type="ECO:0000256" key="19">
    <source>
        <dbReference type="PROSITE-ProRule" id="PRU00209"/>
    </source>
</evidence>
<dbReference type="NCBIfam" id="NF045760">
    <property type="entry name" value="YtpR"/>
    <property type="match status" value="1"/>
</dbReference>
<dbReference type="InterPro" id="IPR036690">
    <property type="entry name" value="Fdx_antiC-bd_sf"/>
</dbReference>
<evidence type="ECO:0000256" key="17">
    <source>
        <dbReference type="ARBA" id="ARBA00033189"/>
    </source>
</evidence>
<name>D9I395_9PROT</name>
<dbReference type="Pfam" id="PF03147">
    <property type="entry name" value="FDX-ACB"/>
    <property type="match status" value="1"/>
</dbReference>
<dbReference type="SUPFAM" id="SSF55681">
    <property type="entry name" value="Class II aaRS and biotin synthetases"/>
    <property type="match status" value="1"/>
</dbReference>
<accession>D9I395</accession>
<dbReference type="PANTHER" id="PTHR10947">
    <property type="entry name" value="PHENYLALANYL-TRNA SYNTHETASE BETA CHAIN AND LEUCINE-RICH REPEAT-CONTAINING PROTEIN 47"/>
    <property type="match status" value="1"/>
</dbReference>
<evidence type="ECO:0000256" key="3">
    <source>
        <dbReference type="ARBA" id="ARBA00008653"/>
    </source>
</evidence>
<dbReference type="Pfam" id="PF01588">
    <property type="entry name" value="tRNA_bind"/>
    <property type="match status" value="1"/>
</dbReference>
<dbReference type="FunFam" id="2.40.50.140:FF:000045">
    <property type="entry name" value="Phenylalanine--tRNA ligase beta subunit"/>
    <property type="match status" value="1"/>
</dbReference>
<dbReference type="PROSITE" id="PS51447">
    <property type="entry name" value="FDX_ACB"/>
    <property type="match status" value="1"/>
</dbReference>
<dbReference type="HAMAP" id="MF_00283">
    <property type="entry name" value="Phe_tRNA_synth_beta1"/>
    <property type="match status" value="1"/>
</dbReference>
<evidence type="ECO:0000256" key="7">
    <source>
        <dbReference type="ARBA" id="ARBA00022490"/>
    </source>
</evidence>
<protein>
    <recommendedName>
        <fullName evidence="6">Phenylalanine--tRNA ligase beta subunit</fullName>
        <ecNumber evidence="5">6.1.1.20</ecNumber>
    </recommendedName>
    <alternativeName>
        <fullName evidence="17">Phenylalanyl-tRNA synthetase beta subunit</fullName>
    </alternativeName>
</protein>
<dbReference type="InterPro" id="IPR041616">
    <property type="entry name" value="PheRS_beta_core"/>
</dbReference>
<keyword evidence="8 19" id="KW-0820">tRNA-binding</keyword>
<dbReference type="Pfam" id="PF03483">
    <property type="entry name" value="B3_4"/>
    <property type="match status" value="1"/>
</dbReference>
<dbReference type="InterPro" id="IPR033714">
    <property type="entry name" value="tRNA_bind_bactPheRS"/>
</dbReference>
<evidence type="ECO:0000259" key="20">
    <source>
        <dbReference type="PROSITE" id="PS50886"/>
    </source>
</evidence>
<dbReference type="Gene3D" id="3.50.40.10">
    <property type="entry name" value="Phenylalanyl-trna Synthetase, Chain B, domain 3"/>
    <property type="match status" value="1"/>
</dbReference>
<dbReference type="EC" id="6.1.1.20" evidence="5"/>
<feature type="non-terminal residue" evidence="23">
    <location>
        <position position="790"/>
    </location>
</feature>
<keyword evidence="14 19" id="KW-0694">RNA-binding</keyword>
<evidence type="ECO:0000256" key="1">
    <source>
        <dbReference type="ARBA" id="ARBA00001946"/>
    </source>
</evidence>
<evidence type="ECO:0000256" key="16">
    <source>
        <dbReference type="ARBA" id="ARBA00023146"/>
    </source>
</evidence>
<evidence type="ECO:0000256" key="14">
    <source>
        <dbReference type="ARBA" id="ARBA00022884"/>
    </source>
</evidence>
<comment type="similarity">
    <text evidence="3">Belongs to the phenylalanyl-tRNA synthetase beta subunit family. Type 1 subfamily.</text>
</comment>
<dbReference type="Pfam" id="PF17759">
    <property type="entry name" value="tRNA_synthFbeta"/>
    <property type="match status" value="1"/>
</dbReference>
<dbReference type="GO" id="GO:0000287">
    <property type="term" value="F:magnesium ion binding"/>
    <property type="evidence" value="ECO:0007669"/>
    <property type="project" value="InterPro"/>
</dbReference>
<evidence type="ECO:0000256" key="6">
    <source>
        <dbReference type="ARBA" id="ARBA00017032"/>
    </source>
</evidence>
<dbReference type="SMART" id="SM00896">
    <property type="entry name" value="FDX-ACB"/>
    <property type="match status" value="1"/>
</dbReference>
<evidence type="ECO:0000256" key="5">
    <source>
        <dbReference type="ARBA" id="ARBA00012814"/>
    </source>
</evidence>
<dbReference type="CDD" id="cd02796">
    <property type="entry name" value="tRNA_bind_bactPheRS"/>
    <property type="match status" value="1"/>
</dbReference>
<keyword evidence="16 23" id="KW-0030">Aminoacyl-tRNA synthetase</keyword>
<keyword evidence="9 23" id="KW-0436">Ligase</keyword>
<dbReference type="InterPro" id="IPR005147">
    <property type="entry name" value="tRNA_synthase_B5-dom"/>
</dbReference>
<reference evidence="23" key="1">
    <citation type="submission" date="2010-04" db="EMBL/GenBank/DDBJ databases">
        <title>Phylogenomics of Odyssella thessalonicensis, a new Alphaproteobacteria order.</title>
        <authorList>
            <person name="Madoui M.-A."/>
            <person name="Robert C."/>
            <person name="Raoult D."/>
        </authorList>
    </citation>
    <scope>NUCLEOTIDE SEQUENCE</scope>
    <source>
        <strain evidence="23">L13</strain>
    </source>
</reference>
<evidence type="ECO:0000256" key="12">
    <source>
        <dbReference type="ARBA" id="ARBA00022840"/>
    </source>
</evidence>
<dbReference type="Pfam" id="PF03484">
    <property type="entry name" value="B5"/>
    <property type="match status" value="1"/>
</dbReference>
<evidence type="ECO:0000256" key="8">
    <source>
        <dbReference type="ARBA" id="ARBA00022555"/>
    </source>
</evidence>
<proteinExistence type="inferred from homology"/>